<evidence type="ECO:0000256" key="1">
    <source>
        <dbReference type="SAM" id="Phobius"/>
    </source>
</evidence>
<keyword evidence="1" id="KW-0812">Transmembrane</keyword>
<dbReference type="EMBL" id="DVFU01000085">
    <property type="protein sequence ID" value="HIQ64972.1"/>
    <property type="molecule type" value="Genomic_DNA"/>
</dbReference>
<dbReference type="Proteomes" id="UP000886725">
    <property type="component" value="Unassembled WGS sequence"/>
</dbReference>
<proteinExistence type="predicted"/>
<accession>A0A9D1CKN5</accession>
<reference evidence="2" key="2">
    <citation type="journal article" date="2021" name="PeerJ">
        <title>Extensive microbial diversity within the chicken gut microbiome revealed by metagenomics and culture.</title>
        <authorList>
            <person name="Gilroy R."/>
            <person name="Ravi A."/>
            <person name="Getino M."/>
            <person name="Pursley I."/>
            <person name="Horton D.L."/>
            <person name="Alikhan N.F."/>
            <person name="Baker D."/>
            <person name="Gharbi K."/>
            <person name="Hall N."/>
            <person name="Watson M."/>
            <person name="Adriaenssens E.M."/>
            <person name="Foster-Nyarko E."/>
            <person name="Jarju S."/>
            <person name="Secka A."/>
            <person name="Antonio M."/>
            <person name="Oren A."/>
            <person name="Chaudhuri R.R."/>
            <person name="La Ragione R."/>
            <person name="Hildebrand F."/>
            <person name="Pallen M.J."/>
        </authorList>
    </citation>
    <scope>NUCLEOTIDE SEQUENCE</scope>
    <source>
        <strain evidence="2">CHK165-10780</strain>
    </source>
</reference>
<organism evidence="2 3">
    <name type="scientific">Candidatus Faecenecus gallistercoris</name>
    <dbReference type="NCBI Taxonomy" id="2840793"/>
    <lineage>
        <taxon>Bacteria</taxon>
        <taxon>Bacillati</taxon>
        <taxon>Bacillota</taxon>
        <taxon>Bacillota incertae sedis</taxon>
        <taxon>Candidatus Faecenecus</taxon>
    </lineage>
</organism>
<dbReference type="AlphaFoldDB" id="A0A9D1CKN5"/>
<dbReference type="Pfam" id="PF06898">
    <property type="entry name" value="YqfD"/>
    <property type="match status" value="1"/>
</dbReference>
<protein>
    <submittedName>
        <fullName evidence="2">Sporulation protein YqfD</fullName>
    </submittedName>
</protein>
<name>A0A9D1CKN5_9FIRM</name>
<evidence type="ECO:0000313" key="2">
    <source>
        <dbReference type="EMBL" id="HIQ64972.1"/>
    </source>
</evidence>
<gene>
    <name evidence="2" type="ORF">IAC85_04450</name>
</gene>
<dbReference type="InterPro" id="IPR010690">
    <property type="entry name" value="YqfD"/>
</dbReference>
<reference evidence="2" key="1">
    <citation type="submission" date="2020-10" db="EMBL/GenBank/DDBJ databases">
        <authorList>
            <person name="Gilroy R."/>
        </authorList>
    </citation>
    <scope>NUCLEOTIDE SEQUENCE</scope>
    <source>
        <strain evidence="2">CHK165-10780</strain>
    </source>
</reference>
<keyword evidence="1" id="KW-1133">Transmembrane helix</keyword>
<sequence>MNSRYRVRISGRNPEYFLRKLLSNQISFKLLRMGRREFEILVCETDYQKLKKIRTSYKVELVGYTGFLALYHLLLKKYYLVIGAFLFCLILYILSSFCFRVTILENDAEFREVLKNELERYGIAPLHLQVSYAKKEEIEQKILETYPKELEWIEISLQGTHYVVHVERRKINDETSEVAARNLVAKKDALITKIEAENGEVMKKINDYVKQGEVILSGAIMRDEEVKNLLAAKGRVLGEVWYEAHIEVPFHYYEEKETGKSQMVLTLQFLNHTIHLGLSSYDTASREDIFKIENAMFPARVAITKEEEIEVTDKTYSYEEALEQAHRLAEEKILTNSAVCRIINQKDLKITTEDSKIIVDVFLKAEEDITEYVEIKEEDLQKQEQGE</sequence>
<comment type="caution">
    <text evidence="2">The sequence shown here is derived from an EMBL/GenBank/DDBJ whole genome shotgun (WGS) entry which is preliminary data.</text>
</comment>
<evidence type="ECO:0000313" key="3">
    <source>
        <dbReference type="Proteomes" id="UP000886725"/>
    </source>
</evidence>
<feature type="transmembrane region" description="Helical" evidence="1">
    <location>
        <begin position="57"/>
        <end position="74"/>
    </location>
</feature>
<keyword evidence="1" id="KW-0472">Membrane</keyword>
<feature type="transmembrane region" description="Helical" evidence="1">
    <location>
        <begin position="80"/>
        <end position="103"/>
    </location>
</feature>